<feature type="transmembrane region" description="Helical" evidence="8">
    <location>
        <begin position="167"/>
        <end position="187"/>
    </location>
</feature>
<dbReference type="Proteomes" id="UP000051870">
    <property type="component" value="Unassembled WGS sequence"/>
</dbReference>
<evidence type="ECO:0000256" key="6">
    <source>
        <dbReference type="ARBA" id="ARBA00022989"/>
    </source>
</evidence>
<feature type="transmembrane region" description="Helical" evidence="8">
    <location>
        <begin position="126"/>
        <end position="146"/>
    </location>
</feature>
<dbReference type="PANTHER" id="PTHR36838">
    <property type="entry name" value="AUXIN EFFLUX CARRIER FAMILY PROTEIN"/>
    <property type="match status" value="1"/>
</dbReference>
<comment type="subcellular location">
    <subcellularLocation>
        <location evidence="1">Cell membrane</location>
        <topology evidence="1">Multi-pass membrane protein</topology>
    </subcellularLocation>
</comment>
<dbReference type="EMBL" id="CYTW01000005">
    <property type="protein sequence ID" value="CUK10399.1"/>
    <property type="molecule type" value="Genomic_DNA"/>
</dbReference>
<keyword evidence="4" id="KW-1003">Cell membrane</keyword>
<evidence type="ECO:0000256" key="7">
    <source>
        <dbReference type="ARBA" id="ARBA00023136"/>
    </source>
</evidence>
<feature type="transmembrane region" description="Helical" evidence="8">
    <location>
        <begin position="95"/>
        <end position="114"/>
    </location>
</feature>
<evidence type="ECO:0000313" key="10">
    <source>
        <dbReference type="Proteomes" id="UP000051870"/>
    </source>
</evidence>
<keyword evidence="7 8" id="KW-0472">Membrane</keyword>
<keyword evidence="6 8" id="KW-1133">Transmembrane helix</keyword>
<dbReference type="RefSeq" id="WP_058312618.1">
    <property type="nucleotide sequence ID" value="NZ_CYTW01000005.1"/>
</dbReference>
<comment type="similarity">
    <text evidence="2">Belongs to the auxin efflux carrier (TC 2.A.69) family.</text>
</comment>
<evidence type="ECO:0000256" key="1">
    <source>
        <dbReference type="ARBA" id="ARBA00004651"/>
    </source>
</evidence>
<feature type="transmembrane region" description="Helical" evidence="8">
    <location>
        <begin position="199"/>
        <end position="216"/>
    </location>
</feature>
<keyword evidence="3" id="KW-0813">Transport</keyword>
<dbReference type="GO" id="GO:0005886">
    <property type="term" value="C:plasma membrane"/>
    <property type="evidence" value="ECO:0007669"/>
    <property type="project" value="UniProtKB-SubCell"/>
</dbReference>
<keyword evidence="5 8" id="KW-0812">Transmembrane</keyword>
<feature type="transmembrane region" description="Helical" evidence="8">
    <location>
        <begin position="228"/>
        <end position="247"/>
    </location>
</feature>
<evidence type="ECO:0000256" key="5">
    <source>
        <dbReference type="ARBA" id="ARBA00022692"/>
    </source>
</evidence>
<dbReference type="InterPro" id="IPR038770">
    <property type="entry name" value="Na+/solute_symporter_sf"/>
</dbReference>
<evidence type="ECO:0000256" key="2">
    <source>
        <dbReference type="ARBA" id="ARBA00010145"/>
    </source>
</evidence>
<evidence type="ECO:0000256" key="8">
    <source>
        <dbReference type="SAM" id="Phobius"/>
    </source>
</evidence>
<dbReference type="GO" id="GO:0055085">
    <property type="term" value="P:transmembrane transport"/>
    <property type="evidence" value="ECO:0007669"/>
    <property type="project" value="InterPro"/>
</dbReference>
<name>A0A0P1IFN0_9RHOB</name>
<dbReference type="PANTHER" id="PTHR36838:SF3">
    <property type="entry name" value="TRANSPORTER AUXIN EFFLUX CARRIER EC FAMILY"/>
    <property type="match status" value="1"/>
</dbReference>
<sequence length="309" mass="32937">MQTMITVILPVFLVIGFGYVAAWRGLFSETNVDGLMRFATNFAVPVLLFRAIANLDLSAEFDLVLLGSYYAGALLSFCAGLFGARLFFGRDWEDAVAIGFICLFSNSLLLGLPITERAFGSDALSGNYAIIAVHSPFCYGVGITAMEIMRARGRSPATILPTVLKAMFRNALILGISLGFVVNLSGITLPEPATVAVDLMARAALPAALFGMGGVLYRYRPEGDLRTIAYCCAVSLVLHPAIVWVLGGFNGLGTDAMRSAVLTASMPPGINAYLFATLYGRAERTAASTVLIATALAILTIWLWLGTLP</sequence>
<feature type="transmembrane region" description="Helical" evidence="8">
    <location>
        <begin position="38"/>
        <end position="57"/>
    </location>
</feature>
<evidence type="ECO:0000256" key="3">
    <source>
        <dbReference type="ARBA" id="ARBA00022448"/>
    </source>
</evidence>
<reference evidence="10" key="1">
    <citation type="submission" date="2015-09" db="EMBL/GenBank/DDBJ databases">
        <authorList>
            <person name="Rodrigo-Torres Lidia"/>
            <person name="Arahal R.David."/>
        </authorList>
    </citation>
    <scope>NUCLEOTIDE SEQUENCE [LARGE SCALE GENOMIC DNA]</scope>
    <source>
        <strain evidence="10">CECT 7735</strain>
    </source>
</reference>
<gene>
    <name evidence="9" type="ORF">PH7735_03444</name>
</gene>
<feature type="transmembrane region" description="Helical" evidence="8">
    <location>
        <begin position="259"/>
        <end position="279"/>
    </location>
</feature>
<dbReference type="Gene3D" id="1.20.1530.20">
    <property type="match status" value="2"/>
</dbReference>
<keyword evidence="10" id="KW-1185">Reference proteome</keyword>
<feature type="transmembrane region" description="Helical" evidence="8">
    <location>
        <begin position="286"/>
        <end position="305"/>
    </location>
</feature>
<evidence type="ECO:0000256" key="4">
    <source>
        <dbReference type="ARBA" id="ARBA00022475"/>
    </source>
</evidence>
<accession>A0A0P1IFN0</accession>
<feature type="transmembrane region" description="Helical" evidence="8">
    <location>
        <begin position="69"/>
        <end position="88"/>
    </location>
</feature>
<dbReference type="Pfam" id="PF03547">
    <property type="entry name" value="Mem_trans"/>
    <property type="match status" value="1"/>
</dbReference>
<protein>
    <submittedName>
        <fullName evidence="9">Putative transporter YfdV</fullName>
    </submittedName>
</protein>
<proteinExistence type="inferred from homology"/>
<dbReference type="AlphaFoldDB" id="A0A0P1IFN0"/>
<feature type="transmembrane region" description="Helical" evidence="8">
    <location>
        <begin position="6"/>
        <end position="26"/>
    </location>
</feature>
<dbReference type="InterPro" id="IPR004776">
    <property type="entry name" value="Mem_transp_PIN-like"/>
</dbReference>
<dbReference type="STRING" id="1715693.PH7735_03444"/>
<organism evidence="9 10">
    <name type="scientific">Shimia thalassica</name>
    <dbReference type="NCBI Taxonomy" id="1715693"/>
    <lineage>
        <taxon>Bacteria</taxon>
        <taxon>Pseudomonadati</taxon>
        <taxon>Pseudomonadota</taxon>
        <taxon>Alphaproteobacteria</taxon>
        <taxon>Rhodobacterales</taxon>
        <taxon>Roseobacteraceae</taxon>
    </lineage>
</organism>
<dbReference type="GeneID" id="83882421"/>
<evidence type="ECO:0000313" key="9">
    <source>
        <dbReference type="EMBL" id="CUK10399.1"/>
    </source>
</evidence>